<dbReference type="InterPro" id="IPR034122">
    <property type="entry name" value="Retropepsin-like_bacterial"/>
</dbReference>
<comment type="caution">
    <text evidence="2">The sequence shown here is derived from an EMBL/GenBank/DDBJ whole genome shotgun (WGS) entry which is preliminary data.</text>
</comment>
<dbReference type="AlphaFoldDB" id="A0A0F9QCG6"/>
<dbReference type="NCBIfam" id="TIGR02281">
    <property type="entry name" value="clan_AA_DTGA"/>
    <property type="match status" value="1"/>
</dbReference>
<keyword evidence="1" id="KW-0812">Transmembrane</keyword>
<dbReference type="Gene3D" id="2.40.70.10">
    <property type="entry name" value="Acid Proteases"/>
    <property type="match status" value="1"/>
</dbReference>
<evidence type="ECO:0008006" key="3">
    <source>
        <dbReference type="Google" id="ProtNLM"/>
    </source>
</evidence>
<feature type="transmembrane region" description="Helical" evidence="1">
    <location>
        <begin position="12"/>
        <end position="32"/>
    </location>
</feature>
<keyword evidence="1" id="KW-0472">Membrane</keyword>
<dbReference type="InterPro" id="IPR021109">
    <property type="entry name" value="Peptidase_aspartic_dom_sf"/>
</dbReference>
<accession>A0A0F9QCG6</accession>
<organism evidence="2">
    <name type="scientific">marine sediment metagenome</name>
    <dbReference type="NCBI Taxonomy" id="412755"/>
    <lineage>
        <taxon>unclassified sequences</taxon>
        <taxon>metagenomes</taxon>
        <taxon>ecological metagenomes</taxon>
    </lineage>
</organism>
<dbReference type="InterPro" id="IPR001969">
    <property type="entry name" value="Aspartic_peptidase_AS"/>
</dbReference>
<dbReference type="SUPFAM" id="SSF50630">
    <property type="entry name" value="Acid proteases"/>
    <property type="match status" value="1"/>
</dbReference>
<dbReference type="PROSITE" id="PS00141">
    <property type="entry name" value="ASP_PROTEASE"/>
    <property type="match status" value="1"/>
</dbReference>
<dbReference type="Pfam" id="PF13975">
    <property type="entry name" value="gag-asp_proteas"/>
    <property type="match status" value="1"/>
</dbReference>
<dbReference type="CDD" id="cd05483">
    <property type="entry name" value="retropepsin_like_bacteria"/>
    <property type="match status" value="1"/>
</dbReference>
<evidence type="ECO:0000256" key="1">
    <source>
        <dbReference type="SAM" id="Phobius"/>
    </source>
</evidence>
<name>A0A0F9QCG6_9ZZZZ</name>
<keyword evidence="1" id="KW-1133">Transmembrane helix</keyword>
<dbReference type="InterPro" id="IPR011969">
    <property type="entry name" value="Clan_AA_Asp_peptidase_C"/>
</dbReference>
<sequence length="175" mass="19072">MSKPGAIRPEIRYILYFAVFWAVLIGVVTYLFDRVDARNDNPNQQLVSHVRGGATEIELKANRQGHYLVDGTINNHSVTFILDTGATTVSISESVAQKAGLTRGRPGVAQTAAGKVKVWSTIIPELRLGDMRFTNVPGTISPAMDPDMVLLGMSVLSQLNFTQQSGVLTLSRETQ</sequence>
<gene>
    <name evidence="2" type="ORF">LCGC14_0735590</name>
</gene>
<dbReference type="EMBL" id="LAZR01001717">
    <property type="protein sequence ID" value="KKN40219.1"/>
    <property type="molecule type" value="Genomic_DNA"/>
</dbReference>
<reference evidence="2" key="1">
    <citation type="journal article" date="2015" name="Nature">
        <title>Complex archaea that bridge the gap between prokaryotes and eukaryotes.</title>
        <authorList>
            <person name="Spang A."/>
            <person name="Saw J.H."/>
            <person name="Jorgensen S.L."/>
            <person name="Zaremba-Niedzwiedzka K."/>
            <person name="Martijn J."/>
            <person name="Lind A.E."/>
            <person name="van Eijk R."/>
            <person name="Schleper C."/>
            <person name="Guy L."/>
            <person name="Ettema T.J."/>
        </authorList>
    </citation>
    <scope>NUCLEOTIDE SEQUENCE</scope>
</reference>
<proteinExistence type="predicted"/>
<protein>
    <recommendedName>
        <fullName evidence="3">Peptidase A2 domain-containing protein</fullName>
    </recommendedName>
</protein>
<dbReference type="GO" id="GO:0006508">
    <property type="term" value="P:proteolysis"/>
    <property type="evidence" value="ECO:0007669"/>
    <property type="project" value="InterPro"/>
</dbReference>
<evidence type="ECO:0000313" key="2">
    <source>
        <dbReference type="EMBL" id="KKN40219.1"/>
    </source>
</evidence>
<dbReference type="GO" id="GO:0004190">
    <property type="term" value="F:aspartic-type endopeptidase activity"/>
    <property type="evidence" value="ECO:0007669"/>
    <property type="project" value="InterPro"/>
</dbReference>